<comment type="subunit">
    <text evidence="9">Homodimer.</text>
</comment>
<comment type="catalytic activity">
    <reaction evidence="9">
        <text>(7R,8S)-7,8-diammoniononanoate + CO2 + ATP = (4R,5S)-dethiobiotin + ADP + phosphate + 3 H(+)</text>
        <dbReference type="Rhea" id="RHEA:15805"/>
        <dbReference type="ChEBI" id="CHEBI:15378"/>
        <dbReference type="ChEBI" id="CHEBI:16526"/>
        <dbReference type="ChEBI" id="CHEBI:30616"/>
        <dbReference type="ChEBI" id="CHEBI:43474"/>
        <dbReference type="ChEBI" id="CHEBI:149469"/>
        <dbReference type="ChEBI" id="CHEBI:149473"/>
        <dbReference type="ChEBI" id="CHEBI:456216"/>
        <dbReference type="EC" id="6.3.3.3"/>
    </reaction>
</comment>
<keyword evidence="3 9" id="KW-0479">Metal-binding</keyword>
<dbReference type="EMBL" id="NVUS01000004">
    <property type="protein sequence ID" value="PCJ02529.1"/>
    <property type="molecule type" value="Genomic_DNA"/>
</dbReference>
<comment type="subcellular location">
    <subcellularLocation>
        <location evidence="9">Cytoplasm</location>
    </subcellularLocation>
</comment>
<dbReference type="HAMAP" id="MF_00336">
    <property type="entry name" value="BioD"/>
    <property type="match status" value="1"/>
</dbReference>
<dbReference type="Pfam" id="PF13500">
    <property type="entry name" value="AAA_26"/>
    <property type="match status" value="1"/>
</dbReference>
<evidence type="ECO:0000256" key="2">
    <source>
        <dbReference type="ARBA" id="ARBA00022598"/>
    </source>
</evidence>
<reference key="1">
    <citation type="submission" date="2017-08" db="EMBL/GenBank/DDBJ databases">
        <title>A dynamic microbial community with high functional redundancy inhabits the cold, oxic subseafloor aquifer.</title>
        <authorList>
            <person name="Tully B.J."/>
            <person name="Wheat C.G."/>
            <person name="Glazer B.T."/>
            <person name="Huber J.A."/>
        </authorList>
    </citation>
    <scope>NUCLEOTIDE SEQUENCE [LARGE SCALE GENOMIC DNA]</scope>
</reference>
<dbReference type="PIRSF" id="PIRSF006755">
    <property type="entry name" value="DTB_synth"/>
    <property type="match status" value="1"/>
</dbReference>
<feature type="binding site" evidence="9">
    <location>
        <begin position="101"/>
        <end position="104"/>
    </location>
    <ligand>
        <name>ATP</name>
        <dbReference type="ChEBI" id="CHEBI:30616"/>
    </ligand>
</feature>
<reference evidence="10" key="2">
    <citation type="journal article" date="2018" name="ISME J.">
        <title>A dynamic microbial community with high functional redundancy inhabits the cold, oxic subseafloor aquifer.</title>
        <authorList>
            <person name="Tully B.J."/>
            <person name="Wheat C.G."/>
            <person name="Glazer B.T."/>
            <person name="Huber J.A."/>
        </authorList>
    </citation>
    <scope>NUCLEOTIDE SEQUENCE</scope>
    <source>
        <strain evidence="10">NORP83</strain>
    </source>
</reference>
<feature type="binding site" evidence="9">
    <location>
        <position position="101"/>
    </location>
    <ligand>
        <name>Mg(2+)</name>
        <dbReference type="ChEBI" id="CHEBI:18420"/>
    </ligand>
</feature>
<feature type="binding site" evidence="9">
    <location>
        <position position="46"/>
    </location>
    <ligand>
        <name>Mg(2+)</name>
        <dbReference type="ChEBI" id="CHEBI:18420"/>
    </ligand>
</feature>
<evidence type="ECO:0000256" key="1">
    <source>
        <dbReference type="ARBA" id="ARBA00022490"/>
    </source>
</evidence>
<dbReference type="PANTHER" id="PTHR43210:SF2">
    <property type="entry name" value="ATP-DEPENDENT DETHIOBIOTIN SYNTHETASE BIOD 2"/>
    <property type="match status" value="1"/>
</dbReference>
<dbReference type="InterPro" id="IPR004472">
    <property type="entry name" value="DTB_synth_BioD"/>
</dbReference>
<keyword evidence="2 9" id="KW-0436">Ligase</keyword>
<comment type="similarity">
    <text evidence="9">Belongs to the dethiobiotin synthetase family.</text>
</comment>
<dbReference type="SUPFAM" id="SSF52540">
    <property type="entry name" value="P-loop containing nucleoside triphosphate hydrolases"/>
    <property type="match status" value="1"/>
</dbReference>
<dbReference type="GO" id="GO:0009102">
    <property type="term" value="P:biotin biosynthetic process"/>
    <property type="evidence" value="ECO:0007669"/>
    <property type="project" value="UniProtKB-UniRule"/>
</dbReference>
<evidence type="ECO:0000256" key="3">
    <source>
        <dbReference type="ARBA" id="ARBA00022723"/>
    </source>
</evidence>
<evidence type="ECO:0000313" key="10">
    <source>
        <dbReference type="EMBL" id="PCJ02529.1"/>
    </source>
</evidence>
<feature type="binding site" evidence="9">
    <location>
        <begin position="15"/>
        <end position="20"/>
    </location>
    <ligand>
        <name>ATP</name>
        <dbReference type="ChEBI" id="CHEBI:30616"/>
    </ligand>
</feature>
<dbReference type="InterPro" id="IPR027417">
    <property type="entry name" value="P-loop_NTPase"/>
</dbReference>
<name>A0A2A4Z5U5_9PROT</name>
<dbReference type="EC" id="6.3.3.3" evidence="9"/>
<comment type="catalytic activity">
    <reaction evidence="8">
        <text>(7R,8S)-8-amino-7-(carboxyamino)nonanoate + ATP = (4R,5S)-dethiobiotin + ADP + phosphate + H(+)</text>
        <dbReference type="Rhea" id="RHEA:63684"/>
        <dbReference type="ChEBI" id="CHEBI:15378"/>
        <dbReference type="ChEBI" id="CHEBI:30616"/>
        <dbReference type="ChEBI" id="CHEBI:43474"/>
        <dbReference type="ChEBI" id="CHEBI:149470"/>
        <dbReference type="ChEBI" id="CHEBI:149473"/>
        <dbReference type="ChEBI" id="CHEBI:456216"/>
    </reaction>
</comment>
<keyword evidence="5 9" id="KW-0093">Biotin biosynthesis</keyword>
<dbReference type="CDD" id="cd03109">
    <property type="entry name" value="DTBS"/>
    <property type="match status" value="1"/>
</dbReference>
<dbReference type="GO" id="GO:0000287">
    <property type="term" value="F:magnesium ion binding"/>
    <property type="evidence" value="ECO:0007669"/>
    <property type="project" value="UniProtKB-UniRule"/>
</dbReference>
<keyword evidence="7 9" id="KW-0460">Magnesium</keyword>
<feature type="binding site" evidence="9">
    <location>
        <position position="19"/>
    </location>
    <ligand>
        <name>Mg(2+)</name>
        <dbReference type="ChEBI" id="CHEBI:18420"/>
    </ligand>
</feature>
<proteinExistence type="inferred from homology"/>
<dbReference type="GO" id="GO:0005524">
    <property type="term" value="F:ATP binding"/>
    <property type="evidence" value="ECO:0007669"/>
    <property type="project" value="UniProtKB-UniRule"/>
</dbReference>
<keyword evidence="6 9" id="KW-0067">ATP-binding</keyword>
<evidence type="ECO:0000256" key="5">
    <source>
        <dbReference type="ARBA" id="ARBA00022756"/>
    </source>
</evidence>
<evidence type="ECO:0000256" key="8">
    <source>
        <dbReference type="ARBA" id="ARBA00047386"/>
    </source>
</evidence>
<comment type="caution">
    <text evidence="10">The sequence shown here is derived from an EMBL/GenBank/DDBJ whole genome shotgun (WGS) entry which is preliminary data.</text>
</comment>
<keyword evidence="1 9" id="KW-0963">Cytoplasm</keyword>
<comment type="pathway">
    <text evidence="9">Cofactor biosynthesis; biotin biosynthesis; biotin from 7,8-diaminononanoate: step 1/2.</text>
</comment>
<dbReference type="GO" id="GO:0005829">
    <property type="term" value="C:cytosol"/>
    <property type="evidence" value="ECO:0007669"/>
    <property type="project" value="TreeGrafter"/>
</dbReference>
<comment type="function">
    <text evidence="9">Catalyzes a mechanistically unusual reaction, the ATP-dependent insertion of CO2 between the N7 and N8 nitrogen atoms of 7,8-diaminopelargonic acid (DAPA, also called 7,8-diammoniononanoate) to form a ureido ring.</text>
</comment>
<comment type="cofactor">
    <cofactor evidence="9">
        <name>Mg(2+)</name>
        <dbReference type="ChEBI" id="CHEBI:18420"/>
    </cofactor>
</comment>
<dbReference type="UniPathway" id="UPA00078">
    <property type="reaction ID" value="UER00161"/>
</dbReference>
<dbReference type="Gene3D" id="3.40.50.300">
    <property type="entry name" value="P-loop containing nucleotide triphosphate hydrolases"/>
    <property type="match status" value="1"/>
</dbReference>
<feature type="active site" evidence="9">
    <location>
        <position position="35"/>
    </location>
</feature>
<feature type="binding site" evidence="9">
    <location>
        <position position="46"/>
    </location>
    <ligand>
        <name>ATP</name>
        <dbReference type="ChEBI" id="CHEBI:30616"/>
    </ligand>
</feature>
<evidence type="ECO:0000256" key="9">
    <source>
        <dbReference type="HAMAP-Rule" id="MF_00336"/>
    </source>
</evidence>
<sequence>MAKQKNILITGTDTDIGKTIFAAGLAAALNACYWKPIQAGLEGDTDSDVVAELSGRPILPEAYRLKIPASPHYAAEQDGVELEFDQLNIPRLEQGGHLVIEAAGGLMVPLKRPVNGEEGLLTLDLFAEWAVPTILCARTALGTINHSLLSIKALRDAAIPILGIVFIGDENIDSQATIIEFAGVPNLGRLPIIKELNRESLRKAMNEIRVDLIQI</sequence>
<dbReference type="PANTHER" id="PTHR43210">
    <property type="entry name" value="DETHIOBIOTIN SYNTHETASE"/>
    <property type="match status" value="1"/>
</dbReference>
<dbReference type="NCBIfam" id="TIGR00347">
    <property type="entry name" value="bioD"/>
    <property type="match status" value="1"/>
</dbReference>
<dbReference type="AlphaFoldDB" id="A0A2A4Z5U5"/>
<evidence type="ECO:0000256" key="7">
    <source>
        <dbReference type="ARBA" id="ARBA00022842"/>
    </source>
</evidence>
<accession>A0A2A4Z5U5</accession>
<gene>
    <name evidence="9" type="primary">bioD</name>
    <name evidence="10" type="ORF">COB13_04865</name>
</gene>
<feature type="binding site" evidence="9">
    <location>
        <begin position="191"/>
        <end position="193"/>
    </location>
    <ligand>
        <name>ATP</name>
        <dbReference type="ChEBI" id="CHEBI:30616"/>
    </ligand>
</feature>
<dbReference type="GO" id="GO:0004141">
    <property type="term" value="F:dethiobiotin synthase activity"/>
    <property type="evidence" value="ECO:0007669"/>
    <property type="project" value="UniProtKB-UniRule"/>
</dbReference>
<keyword evidence="4 9" id="KW-0547">Nucleotide-binding</keyword>
<comment type="caution">
    <text evidence="9">Lacks conserved residue(s) required for the propagation of feature annotation.</text>
</comment>
<organism evidence="10">
    <name type="scientific">OCS116 cluster bacterium</name>
    <dbReference type="NCBI Taxonomy" id="2030921"/>
    <lineage>
        <taxon>Bacteria</taxon>
        <taxon>Pseudomonadati</taxon>
        <taxon>Pseudomonadota</taxon>
        <taxon>Alphaproteobacteria</taxon>
        <taxon>OCS116 cluster</taxon>
    </lineage>
</organism>
<protein>
    <recommendedName>
        <fullName evidence="9">ATP-dependent dethiobiotin synthetase BioD</fullName>
        <ecNumber evidence="9">6.3.3.3</ecNumber>
    </recommendedName>
    <alternativeName>
        <fullName evidence="9">DTB synthetase</fullName>
        <shortName evidence="9">DTBS</shortName>
    </alternativeName>
    <alternativeName>
        <fullName evidence="9">Dethiobiotin synthase</fullName>
    </alternativeName>
</protein>
<evidence type="ECO:0000256" key="6">
    <source>
        <dbReference type="ARBA" id="ARBA00022840"/>
    </source>
</evidence>
<evidence type="ECO:0000256" key="4">
    <source>
        <dbReference type="ARBA" id="ARBA00022741"/>
    </source>
</evidence>